<dbReference type="InParanoid" id="A0A6J2UW46"/>
<evidence type="ECO:0000256" key="8">
    <source>
        <dbReference type="ARBA" id="ARBA00022989"/>
    </source>
</evidence>
<reference evidence="20" key="1">
    <citation type="submission" date="2025-08" db="UniProtKB">
        <authorList>
            <consortium name="RefSeq"/>
        </authorList>
    </citation>
    <scope>IDENTIFICATION</scope>
</reference>
<feature type="compositionally biased region" description="Polar residues" evidence="16">
    <location>
        <begin position="627"/>
        <end position="638"/>
    </location>
</feature>
<dbReference type="PANTHER" id="PTHR11100">
    <property type="entry name" value="HEREGULIN-NEUREGULIN FAMILY MEMBER"/>
    <property type="match status" value="1"/>
</dbReference>
<feature type="compositionally biased region" description="Low complexity" evidence="16">
    <location>
        <begin position="639"/>
        <end position="650"/>
    </location>
</feature>
<evidence type="ECO:0000256" key="7">
    <source>
        <dbReference type="ARBA" id="ARBA00022692"/>
    </source>
</evidence>
<feature type="region of interest" description="Disordered" evidence="16">
    <location>
        <begin position="404"/>
        <end position="429"/>
    </location>
</feature>
<evidence type="ECO:0000256" key="5">
    <source>
        <dbReference type="ARBA" id="ARBA00022525"/>
    </source>
</evidence>
<feature type="transmembrane region" description="Helical" evidence="17">
    <location>
        <begin position="313"/>
        <end position="335"/>
    </location>
</feature>
<dbReference type="AlphaFoldDB" id="A0A6J2UW46"/>
<evidence type="ECO:0000256" key="6">
    <source>
        <dbReference type="ARBA" id="ARBA00022536"/>
    </source>
</evidence>
<keyword evidence="12" id="KW-0325">Glycoprotein</keyword>
<evidence type="ECO:0000256" key="17">
    <source>
        <dbReference type="SAM" id="Phobius"/>
    </source>
</evidence>
<feature type="compositionally biased region" description="Low complexity" evidence="16">
    <location>
        <begin position="501"/>
        <end position="523"/>
    </location>
</feature>
<feature type="region of interest" description="Disordered" evidence="16">
    <location>
        <begin position="191"/>
        <end position="210"/>
    </location>
</feature>
<dbReference type="InterPro" id="IPR040180">
    <property type="entry name" value="Neuregulin"/>
</dbReference>
<keyword evidence="13" id="KW-0393">Immunoglobulin domain</keyword>
<evidence type="ECO:0000256" key="10">
    <source>
        <dbReference type="ARBA" id="ARBA00023136"/>
    </source>
</evidence>
<keyword evidence="4" id="KW-1003">Cell membrane</keyword>
<dbReference type="GO" id="GO:0030296">
    <property type="term" value="F:protein tyrosine kinase activator activity"/>
    <property type="evidence" value="ECO:0007669"/>
    <property type="project" value="TreeGrafter"/>
</dbReference>
<dbReference type="InterPro" id="IPR000742">
    <property type="entry name" value="EGF"/>
</dbReference>
<dbReference type="GO" id="GO:0048513">
    <property type="term" value="P:animal organ development"/>
    <property type="evidence" value="ECO:0007669"/>
    <property type="project" value="TreeGrafter"/>
</dbReference>
<feature type="disulfide bond" evidence="15">
    <location>
        <begin position="277"/>
        <end position="286"/>
    </location>
</feature>
<dbReference type="PROSITE" id="PS00022">
    <property type="entry name" value="EGF_1"/>
    <property type="match status" value="1"/>
</dbReference>
<dbReference type="GO" id="GO:0005886">
    <property type="term" value="C:plasma membrane"/>
    <property type="evidence" value="ECO:0007669"/>
    <property type="project" value="UniProtKB-SubCell"/>
</dbReference>
<evidence type="ECO:0000256" key="14">
    <source>
        <dbReference type="ARBA" id="ARBA00034341"/>
    </source>
</evidence>
<dbReference type="OrthoDB" id="8747558at2759"/>
<sequence>MESEGVKDSSAGFCASPESVSPEGDAGSGPETSPEEGPEAGVPGEGEGEGERGPLGCLGLAAASCCVCVDMEQVRGCVRSEKICILPILACLLSLALCTAGLKWVFVDKIFEYEPPTHLDPKRIGQDPVIFADPTRDLPVSFPHPTSARTPMITAGWPEVFVEGKSTAGPFAPLSPKTTIFTPTSAVTIHMNPGSQPGTPSSFRPDKNDMTPQYPSPTVESNDIHVPKLPATSTTPSVKTSSHVSRCSESEKDYCVNGGECYTLEVTPGSTKFLCRCPNEFTGDRCQNYVVASFYKRLGIEYMETEELYQKRVLTITGICIALLVVGIMCVVAYCKTKKQRKKLHDRLRQTLRERNAMASMANGCQAPSQPPDNIQLVNQYMTKSAIPTQHVIKKETETSFSTSQYTSSTQQSTPVTHTSSQCWSNGKNESVVSDSQSVLVMSSAENSRHGTPSYRGRLNATGGTRELSAYLKSSRETPESFRDSPYSERYVSAMTTPTHLSPVNLLSPVTPSSPPSESSVQLTSLAMSVPSMATSPSGEEERPLLFITSPQLRDKQHQEQSRNQYQRNSAHYNHGLEDSSPLPSSLCIVEDDEYESTQEYDASNTTTPQSPSDKVPNARAKRTKPSAPQTGQAAEQASSSSSSESSSSESETEDERVGEDTPFLSIQNPLAGSLEGDSSRTNPALRLSPQDDLQARLTSVMANQDPIAV</sequence>
<dbReference type="InterPro" id="IPR018250">
    <property type="entry name" value="NRG1"/>
</dbReference>
<name>A0A6J2UW46_CHACN</name>
<dbReference type="CTD" id="3084"/>
<evidence type="ECO:0000256" key="11">
    <source>
        <dbReference type="ARBA" id="ARBA00023157"/>
    </source>
</evidence>
<dbReference type="GO" id="GO:0035556">
    <property type="term" value="P:intracellular signal transduction"/>
    <property type="evidence" value="ECO:0007669"/>
    <property type="project" value="TreeGrafter"/>
</dbReference>
<keyword evidence="19" id="KW-1185">Reference proteome</keyword>
<dbReference type="PROSITE" id="PS50026">
    <property type="entry name" value="EGF_3"/>
    <property type="match status" value="1"/>
</dbReference>
<comment type="caution">
    <text evidence="15">Lacks conserved residue(s) required for the propagation of feature annotation.</text>
</comment>
<evidence type="ECO:0000256" key="4">
    <source>
        <dbReference type="ARBA" id="ARBA00022475"/>
    </source>
</evidence>
<evidence type="ECO:0000256" key="15">
    <source>
        <dbReference type="PROSITE-ProRule" id="PRU00076"/>
    </source>
</evidence>
<evidence type="ECO:0000259" key="18">
    <source>
        <dbReference type="PROSITE" id="PS50026"/>
    </source>
</evidence>
<dbReference type="Proteomes" id="UP000504632">
    <property type="component" value="Chromosome 3"/>
</dbReference>
<feature type="region of interest" description="Disordered" evidence="16">
    <location>
        <begin position="596"/>
        <end position="692"/>
    </location>
</feature>
<evidence type="ECO:0000256" key="2">
    <source>
        <dbReference type="ARBA" id="ARBA00004613"/>
    </source>
</evidence>
<evidence type="ECO:0000256" key="1">
    <source>
        <dbReference type="ARBA" id="ARBA00004251"/>
    </source>
</evidence>
<gene>
    <name evidence="20" type="primary">nrg1</name>
</gene>
<keyword evidence="6 15" id="KW-0245">EGF-like domain</keyword>
<dbReference type="FunCoup" id="A0A6J2UW46">
    <property type="interactions" value="647"/>
</dbReference>
<keyword evidence="11 15" id="KW-1015">Disulfide bond</keyword>
<feature type="domain" description="EGF-like" evidence="18">
    <location>
        <begin position="243"/>
        <end position="287"/>
    </location>
</feature>
<evidence type="ECO:0000256" key="3">
    <source>
        <dbReference type="ARBA" id="ARBA00008216"/>
    </source>
</evidence>
<dbReference type="GO" id="GO:0007399">
    <property type="term" value="P:nervous system development"/>
    <property type="evidence" value="ECO:0007669"/>
    <property type="project" value="InterPro"/>
</dbReference>
<dbReference type="GO" id="GO:0005615">
    <property type="term" value="C:extracellular space"/>
    <property type="evidence" value="ECO:0007669"/>
    <property type="project" value="TreeGrafter"/>
</dbReference>
<keyword evidence="8 17" id="KW-1133">Transmembrane helix</keyword>
<feature type="compositionally biased region" description="Polar residues" evidence="16">
    <location>
        <begin position="191"/>
        <end position="202"/>
    </location>
</feature>
<evidence type="ECO:0000313" key="19">
    <source>
        <dbReference type="Proteomes" id="UP000504632"/>
    </source>
</evidence>
<evidence type="ECO:0000313" key="20">
    <source>
        <dbReference type="RefSeq" id="XP_030624269.1"/>
    </source>
</evidence>
<evidence type="ECO:0000256" key="13">
    <source>
        <dbReference type="ARBA" id="ARBA00023319"/>
    </source>
</evidence>
<feature type="region of interest" description="Disordered" evidence="16">
    <location>
        <begin position="215"/>
        <end position="241"/>
    </location>
</feature>
<dbReference type="SMART" id="SM00181">
    <property type="entry name" value="EGF"/>
    <property type="match status" value="1"/>
</dbReference>
<comment type="subcellular location">
    <subcellularLocation>
        <location evidence="1">Cell membrane</location>
        <topology evidence="1">Single-pass type I membrane protein</topology>
    </subcellularLocation>
    <subcellularLocation>
        <location evidence="2">Secreted</location>
    </subcellularLocation>
</comment>
<feature type="region of interest" description="Disordered" evidence="16">
    <location>
        <begin position="1"/>
        <end position="50"/>
    </location>
</feature>
<comment type="similarity">
    <text evidence="3">Belongs to the neuregulin family.</text>
</comment>
<feature type="compositionally biased region" description="Low complexity" evidence="16">
    <location>
        <begin position="404"/>
        <end position="422"/>
    </location>
</feature>
<organism evidence="19 20">
    <name type="scientific">Chanos chanos</name>
    <name type="common">Milkfish</name>
    <name type="synonym">Mugil chanos</name>
    <dbReference type="NCBI Taxonomy" id="29144"/>
    <lineage>
        <taxon>Eukaryota</taxon>
        <taxon>Metazoa</taxon>
        <taxon>Chordata</taxon>
        <taxon>Craniata</taxon>
        <taxon>Vertebrata</taxon>
        <taxon>Euteleostomi</taxon>
        <taxon>Actinopterygii</taxon>
        <taxon>Neopterygii</taxon>
        <taxon>Teleostei</taxon>
        <taxon>Ostariophysi</taxon>
        <taxon>Gonorynchiformes</taxon>
        <taxon>Chanidae</taxon>
        <taxon>Chanos</taxon>
    </lineage>
</organism>
<dbReference type="RefSeq" id="XP_030624269.1">
    <property type="nucleotide sequence ID" value="XM_030768409.1"/>
</dbReference>
<feature type="transmembrane region" description="Helical" evidence="17">
    <location>
        <begin position="83"/>
        <end position="106"/>
    </location>
</feature>
<dbReference type="InterPro" id="IPR002154">
    <property type="entry name" value="Neuregulin_C"/>
</dbReference>
<feature type="compositionally biased region" description="Polar residues" evidence="16">
    <location>
        <begin position="231"/>
        <end position="241"/>
    </location>
</feature>
<accession>A0A6J2UW46</accession>
<keyword evidence="10 17" id="KW-0472">Membrane</keyword>
<evidence type="ECO:0000256" key="12">
    <source>
        <dbReference type="ARBA" id="ARBA00023180"/>
    </source>
</evidence>
<dbReference type="Gene3D" id="2.10.25.10">
    <property type="entry name" value="Laminin"/>
    <property type="match status" value="1"/>
</dbReference>
<dbReference type="PRINTS" id="PR01089">
    <property type="entry name" value="NEUREGULIN"/>
</dbReference>
<dbReference type="GO" id="GO:0045499">
    <property type="term" value="F:chemorepellent activity"/>
    <property type="evidence" value="ECO:0007669"/>
    <property type="project" value="TreeGrafter"/>
</dbReference>
<keyword evidence="9" id="KW-0339">Growth factor</keyword>
<feature type="region of interest" description="Disordered" evidence="16">
    <location>
        <begin position="500"/>
        <end position="523"/>
    </location>
</feature>
<evidence type="ECO:0000256" key="9">
    <source>
        <dbReference type="ARBA" id="ARBA00023030"/>
    </source>
</evidence>
<dbReference type="GO" id="GO:0030154">
    <property type="term" value="P:cell differentiation"/>
    <property type="evidence" value="ECO:0007669"/>
    <property type="project" value="TreeGrafter"/>
</dbReference>
<dbReference type="PANTHER" id="PTHR11100:SF7">
    <property type="entry name" value="PRO-NEUREGULIN-1, MEMBRANE-BOUND ISOFORM"/>
    <property type="match status" value="1"/>
</dbReference>
<protein>
    <recommendedName>
        <fullName evidence="14">Pro-neuregulin-1, membrane-bound isoform</fullName>
    </recommendedName>
</protein>
<evidence type="ECO:0000256" key="16">
    <source>
        <dbReference type="SAM" id="MobiDB-lite"/>
    </source>
</evidence>
<dbReference type="Pfam" id="PF02158">
    <property type="entry name" value="Neuregulin"/>
    <property type="match status" value="1"/>
</dbReference>
<dbReference type="SUPFAM" id="SSF57196">
    <property type="entry name" value="EGF/Laminin"/>
    <property type="match status" value="1"/>
</dbReference>
<keyword evidence="5" id="KW-0964">Secreted</keyword>
<keyword evidence="7 17" id="KW-0812">Transmembrane</keyword>
<dbReference type="GO" id="GO:0008083">
    <property type="term" value="F:growth factor activity"/>
    <property type="evidence" value="ECO:0007669"/>
    <property type="project" value="UniProtKB-KW"/>
</dbReference>
<proteinExistence type="inferred from homology"/>
<dbReference type="GeneID" id="115807433"/>
<feature type="compositionally biased region" description="Polar residues" evidence="16">
    <location>
        <begin position="600"/>
        <end position="613"/>
    </location>
</feature>